<evidence type="ECO:0000313" key="2">
    <source>
        <dbReference type="Proteomes" id="UP000623795"/>
    </source>
</evidence>
<dbReference type="RefSeq" id="WP_169254231.1">
    <property type="nucleotide sequence ID" value="NZ_WTVN01000001.1"/>
</dbReference>
<sequence>MLLLVFADVGAVDTTTTDVAATRRNTTDKASAAIPETSVSSTDVLEARYWGITVEELQRARILMRGPRGAFSDPRISPVEVLGVHARSEAERTRYGELFAKLLHDDAERVLAWQRAGTEAMRRLYPNDKVVDFSGLRPASAKGKTLPNWFFTPGANRE</sequence>
<comment type="caution">
    <text evidence="1">The sequence shown here is derived from an EMBL/GenBank/DDBJ whole genome shotgun (WGS) entry which is preliminary data.</text>
</comment>
<gene>
    <name evidence="1" type="ORF">GPA22_01050</name>
</gene>
<reference evidence="1 2" key="1">
    <citation type="submission" date="2019-12" db="EMBL/GenBank/DDBJ databases">
        <title>Comparative genomics gives insights into the taxonomy of the Azoarcus-Aromatoleum group and reveals separate origins of nif in the plant-associated Azoarcus and non-plant-associated Aromatoleum sub-groups.</title>
        <authorList>
            <person name="Lafos M."/>
            <person name="Maluk M."/>
            <person name="Batista M."/>
            <person name="Junghare M."/>
            <person name="Carmona M."/>
            <person name="Faoro H."/>
            <person name="Cruz L.M."/>
            <person name="Battistoni F."/>
            <person name="De Souza E."/>
            <person name="Pedrosa F."/>
            <person name="Chen W.-M."/>
            <person name="Poole P.S."/>
            <person name="Dixon R.A."/>
            <person name="James E.K."/>
        </authorList>
    </citation>
    <scope>NUCLEOTIDE SEQUENCE [LARGE SCALE GENOMIC DNA]</scope>
    <source>
        <strain evidence="1 2">Td21</strain>
    </source>
</reference>
<keyword evidence="2" id="KW-1185">Reference proteome</keyword>
<evidence type="ECO:0000313" key="1">
    <source>
        <dbReference type="EMBL" id="NMG42324.1"/>
    </source>
</evidence>
<dbReference type="EMBL" id="WTVN01000001">
    <property type="protein sequence ID" value="NMG42324.1"/>
    <property type="molecule type" value="Genomic_DNA"/>
</dbReference>
<proteinExistence type="predicted"/>
<name>A0ABX1PVT0_9RHOO</name>
<protein>
    <submittedName>
        <fullName evidence="1">Integrating conjugative element protein</fullName>
    </submittedName>
</protein>
<dbReference type="Proteomes" id="UP000623795">
    <property type="component" value="Unassembled WGS sequence"/>
</dbReference>
<accession>A0ABX1PVT0</accession>
<organism evidence="1 2">
    <name type="scientific">Aromatoleum toluvorans</name>
    <dbReference type="NCBI Taxonomy" id="92002"/>
    <lineage>
        <taxon>Bacteria</taxon>
        <taxon>Pseudomonadati</taxon>
        <taxon>Pseudomonadota</taxon>
        <taxon>Betaproteobacteria</taxon>
        <taxon>Rhodocyclales</taxon>
        <taxon>Rhodocyclaceae</taxon>
        <taxon>Aromatoleum</taxon>
    </lineage>
</organism>